<evidence type="ECO:0000256" key="3">
    <source>
        <dbReference type="ARBA" id="ARBA00022777"/>
    </source>
</evidence>
<evidence type="ECO:0000313" key="6">
    <source>
        <dbReference type="Proteomes" id="UP000066624"/>
    </source>
</evidence>
<keyword evidence="1" id="KW-0808">Transferase</keyword>
<evidence type="ECO:0000313" key="5">
    <source>
        <dbReference type="EMBL" id="AKS41541.1"/>
    </source>
</evidence>
<dbReference type="PANTHER" id="PTHR43289:SF34">
    <property type="entry name" value="SERINE_THREONINE-PROTEIN KINASE YBDM-RELATED"/>
    <property type="match status" value="1"/>
</dbReference>
<dbReference type="EMBL" id="CP012154">
    <property type="protein sequence ID" value="AKS41541.1"/>
    <property type="molecule type" value="Genomic_DNA"/>
</dbReference>
<reference evidence="5 6" key="1">
    <citation type="submission" date="2015-07" db="EMBL/GenBank/DDBJ databases">
        <authorList>
            <person name="Noorani M."/>
        </authorList>
    </citation>
    <scope>NUCLEOTIDE SEQUENCE [LARGE SCALE GENOMIC DNA]</scope>
    <source>
        <strain evidence="5 6">KCTC 42284</strain>
    </source>
</reference>
<dbReference type="SMART" id="SM00220">
    <property type="entry name" value="S_TKc"/>
    <property type="match status" value="1"/>
</dbReference>
<keyword evidence="3" id="KW-0418">Kinase</keyword>
<dbReference type="CDD" id="cd14014">
    <property type="entry name" value="STKc_PknB_like"/>
    <property type="match status" value="1"/>
</dbReference>
<keyword evidence="6" id="KW-1185">Reference proteome</keyword>
<evidence type="ECO:0000256" key="1">
    <source>
        <dbReference type="ARBA" id="ARBA00022679"/>
    </source>
</evidence>
<evidence type="ECO:0000256" key="2">
    <source>
        <dbReference type="ARBA" id="ARBA00022741"/>
    </source>
</evidence>
<dbReference type="Gene3D" id="3.30.200.20">
    <property type="entry name" value="Phosphorylase Kinase, domain 1"/>
    <property type="match status" value="1"/>
</dbReference>
<keyword evidence="4" id="KW-0067">ATP-binding</keyword>
<dbReference type="Pfam" id="PF13374">
    <property type="entry name" value="TPR_10"/>
    <property type="match status" value="1"/>
</dbReference>
<dbReference type="Gene3D" id="1.10.510.10">
    <property type="entry name" value="Transferase(Phosphotransferase) domain 1"/>
    <property type="match status" value="1"/>
</dbReference>
<dbReference type="InterPro" id="IPR008271">
    <property type="entry name" value="Ser/Thr_kinase_AS"/>
</dbReference>
<dbReference type="InterPro" id="IPR011990">
    <property type="entry name" value="TPR-like_helical_dom_sf"/>
</dbReference>
<keyword evidence="2" id="KW-0547">Nucleotide-binding</keyword>
<organism evidence="5 6">
    <name type="scientific">Wenzhouxiangella marina</name>
    <dbReference type="NCBI Taxonomy" id="1579979"/>
    <lineage>
        <taxon>Bacteria</taxon>
        <taxon>Pseudomonadati</taxon>
        <taxon>Pseudomonadota</taxon>
        <taxon>Gammaproteobacteria</taxon>
        <taxon>Chromatiales</taxon>
        <taxon>Wenzhouxiangellaceae</taxon>
        <taxon>Wenzhouxiangella</taxon>
    </lineage>
</organism>
<dbReference type="AlphaFoldDB" id="A0A0K0XV97"/>
<dbReference type="PROSITE" id="PS50011">
    <property type="entry name" value="PROTEIN_KINASE_DOM"/>
    <property type="match status" value="1"/>
</dbReference>
<dbReference type="GO" id="GO:0004674">
    <property type="term" value="F:protein serine/threonine kinase activity"/>
    <property type="evidence" value="ECO:0007669"/>
    <property type="project" value="TreeGrafter"/>
</dbReference>
<name>A0A0K0XV97_9GAMM</name>
<dbReference type="PROSITE" id="PS00108">
    <property type="entry name" value="PROTEIN_KINASE_ST"/>
    <property type="match status" value="1"/>
</dbReference>
<dbReference type="Pfam" id="PF13424">
    <property type="entry name" value="TPR_12"/>
    <property type="match status" value="3"/>
</dbReference>
<dbReference type="RefSeq" id="WP_049725177.1">
    <property type="nucleotide sequence ID" value="NZ_CP012154.1"/>
</dbReference>
<dbReference type="Proteomes" id="UP000066624">
    <property type="component" value="Chromosome"/>
</dbReference>
<protein>
    <submittedName>
        <fullName evidence="5">Uncharacterized protein</fullName>
    </submittedName>
</protein>
<dbReference type="OrthoDB" id="9801841at2"/>
<dbReference type="Gene3D" id="1.25.40.10">
    <property type="entry name" value="Tetratricopeptide repeat domain"/>
    <property type="match status" value="2"/>
</dbReference>
<dbReference type="Pfam" id="PF00069">
    <property type="entry name" value="Pkinase"/>
    <property type="match status" value="1"/>
</dbReference>
<sequence>MSGDGAKGLREQFDRLIEMAPEERARALNELLAEDPELGEQLRALLPADTTGAGDTADPIARRVLRSLESTPLPSGQLGPYRLLRLLGSGGMGWVYLAERDVDGVTQQVALKLVPGSDQATAVELFQRERSVLASLQHPNIARFLDAGTVDGQRYLAMEYIEGQSLARWLEERQPSLQQRLTLLVALARAVDHAHGRLVVHRDLKPANLLVRSDDSPVLLDFGIAKLLADEEPGRATSTRIYTPTYAAPEQLAGEPVTVATDVYALGLLLFEILCGEPARKDAHRALRTQPSGIARDSDRSWVRRDASGIDVELDRIVAMALREEPERRYRSAAELAADIERWQQGLPVHAMPDSLAYRSRKWLRRHRWGATVAATALVGTVFFVVQLQTALNRALLAEETAQREARTAQAVADLMTDLFEGADPRIARNADLSARALLERGAERLNTQLSGDVAIDAQLRFTMGELLAQIGDREAAIAQFEAGLALESTEPLDPLQRADLLHELARAQSALDREAPAEAAAREALALRERVLGPDALAVGHALQSLAVPIQRLGRSDEAEALFRRAEAIFASQEPPDLGGLASSRHNLGWIAQRRGDYPLAIRRLQQAVDNKTELYGWDDPRTLFSMVPLAQSLADNGDTAAGIEWMERAVEGRRRVNGNDSMDTLFALKELAFLQHDQGEFDQALANYQEALEIGRRVAPESGDVARTLNNMASLQEQRGDLASAEALLRESLALRQVIFGPDDVNTLRVEHNLCRVRLQQEGDAAQACAAEIFERRRRFLGESSAETDDSRALVESLSPTPDRDWLLDRYRHYMSQGASQIVRSMRYAWLLAADNGEAEDLDRLRTVADALREFQGSTSVRAAQTELELAQLALRLGRVDLVGDALSRSETILDRTLAPQAAQRIRLRELQSLNSAR</sequence>
<dbReference type="InterPro" id="IPR011009">
    <property type="entry name" value="Kinase-like_dom_sf"/>
</dbReference>
<dbReference type="STRING" id="1579979.WM2015_1167"/>
<dbReference type="InterPro" id="IPR019734">
    <property type="entry name" value="TPR_rpt"/>
</dbReference>
<proteinExistence type="predicted"/>
<dbReference type="InterPro" id="IPR000719">
    <property type="entry name" value="Prot_kinase_dom"/>
</dbReference>
<evidence type="ECO:0000256" key="4">
    <source>
        <dbReference type="ARBA" id="ARBA00022840"/>
    </source>
</evidence>
<dbReference type="KEGG" id="wma:WM2015_1167"/>
<accession>A0A0K0XV97</accession>
<dbReference type="PANTHER" id="PTHR43289">
    <property type="entry name" value="MITOGEN-ACTIVATED PROTEIN KINASE KINASE KINASE 20-RELATED"/>
    <property type="match status" value="1"/>
</dbReference>
<dbReference type="GO" id="GO:0005524">
    <property type="term" value="F:ATP binding"/>
    <property type="evidence" value="ECO:0007669"/>
    <property type="project" value="UniProtKB-KW"/>
</dbReference>
<dbReference type="SUPFAM" id="SSF48452">
    <property type="entry name" value="TPR-like"/>
    <property type="match status" value="2"/>
</dbReference>
<dbReference type="PROSITE" id="PS50005">
    <property type="entry name" value="TPR"/>
    <property type="match status" value="1"/>
</dbReference>
<dbReference type="SMART" id="SM00028">
    <property type="entry name" value="TPR"/>
    <property type="match status" value="6"/>
</dbReference>
<dbReference type="SUPFAM" id="SSF56112">
    <property type="entry name" value="Protein kinase-like (PK-like)"/>
    <property type="match status" value="1"/>
</dbReference>
<gene>
    <name evidence="5" type="ORF">WM2015_1167</name>
</gene>